<dbReference type="Proteomes" id="UP001472677">
    <property type="component" value="Unassembled WGS sequence"/>
</dbReference>
<evidence type="ECO:0000313" key="2">
    <source>
        <dbReference type="Proteomes" id="UP001472677"/>
    </source>
</evidence>
<accession>A0ABR1ZW59</accession>
<dbReference type="InterPro" id="IPR040381">
    <property type="entry name" value="At4g14450-like"/>
</dbReference>
<sequence>MEDCGNIFEKRVIGISQTKVGKPPTRLQKHAPESLRLDQMKPSVARTSRSDAPAPIPLLTPLALSPSLFPETDEFMFPIPKDKNAPTNVEASIFLALFRKKKKKCSCQ</sequence>
<evidence type="ECO:0000313" key="1">
    <source>
        <dbReference type="EMBL" id="KAK8484965.1"/>
    </source>
</evidence>
<comment type="caution">
    <text evidence="1">The sequence shown here is derived from an EMBL/GenBank/DDBJ whole genome shotgun (WGS) entry which is preliminary data.</text>
</comment>
<dbReference type="PANTHER" id="PTHR33912">
    <property type="entry name" value="OS01G0939400 PROTEIN"/>
    <property type="match status" value="1"/>
</dbReference>
<keyword evidence="2" id="KW-1185">Reference proteome</keyword>
<dbReference type="PANTHER" id="PTHR33912:SF5">
    <property type="entry name" value="F22G5.17"/>
    <property type="match status" value="1"/>
</dbReference>
<protein>
    <submittedName>
        <fullName evidence="1">Uncharacterized protein</fullName>
    </submittedName>
</protein>
<reference evidence="1 2" key="1">
    <citation type="journal article" date="2024" name="G3 (Bethesda)">
        <title>Genome assembly of Hibiscus sabdariffa L. provides insights into metabolisms of medicinal natural products.</title>
        <authorList>
            <person name="Kim T."/>
        </authorList>
    </citation>
    <scope>NUCLEOTIDE SEQUENCE [LARGE SCALE GENOMIC DNA]</scope>
    <source>
        <strain evidence="1">TK-2024</strain>
        <tissue evidence="1">Old leaves</tissue>
    </source>
</reference>
<proteinExistence type="predicted"/>
<organism evidence="1 2">
    <name type="scientific">Hibiscus sabdariffa</name>
    <name type="common">roselle</name>
    <dbReference type="NCBI Taxonomy" id="183260"/>
    <lineage>
        <taxon>Eukaryota</taxon>
        <taxon>Viridiplantae</taxon>
        <taxon>Streptophyta</taxon>
        <taxon>Embryophyta</taxon>
        <taxon>Tracheophyta</taxon>
        <taxon>Spermatophyta</taxon>
        <taxon>Magnoliopsida</taxon>
        <taxon>eudicotyledons</taxon>
        <taxon>Gunneridae</taxon>
        <taxon>Pentapetalae</taxon>
        <taxon>rosids</taxon>
        <taxon>malvids</taxon>
        <taxon>Malvales</taxon>
        <taxon>Malvaceae</taxon>
        <taxon>Malvoideae</taxon>
        <taxon>Hibiscus</taxon>
    </lineage>
</organism>
<gene>
    <name evidence="1" type="ORF">V6N12_001412</name>
</gene>
<name>A0ABR1ZW59_9ROSI</name>
<dbReference type="EMBL" id="JBBPBM010001332">
    <property type="protein sequence ID" value="KAK8484965.1"/>
    <property type="molecule type" value="Genomic_DNA"/>
</dbReference>